<evidence type="ECO:0000313" key="1">
    <source>
        <dbReference type="EMBL" id="SCV03120.1"/>
    </source>
</evidence>
<accession>A0A1G4KF78</accession>
<dbReference type="EMBL" id="LT598480">
    <property type="protein sequence ID" value="SCV03120.1"/>
    <property type="molecule type" value="Genomic_DNA"/>
</dbReference>
<protein>
    <submittedName>
        <fullName evidence="1">LAME_0H07866g1_1</fullName>
    </submittedName>
</protein>
<proteinExistence type="predicted"/>
<organism evidence="1 2">
    <name type="scientific">Lachancea meyersii CBS 8951</name>
    <dbReference type="NCBI Taxonomy" id="1266667"/>
    <lineage>
        <taxon>Eukaryota</taxon>
        <taxon>Fungi</taxon>
        <taxon>Dikarya</taxon>
        <taxon>Ascomycota</taxon>
        <taxon>Saccharomycotina</taxon>
        <taxon>Saccharomycetes</taxon>
        <taxon>Saccharomycetales</taxon>
        <taxon>Saccharomycetaceae</taxon>
        <taxon>Lachancea</taxon>
    </lineage>
</organism>
<keyword evidence="2" id="KW-1185">Reference proteome</keyword>
<sequence length="143" mass="16740">MPSFSMKRSRSPDFVGISNYKRQRLIEDLQNLSISDNATGSTSSATKVVADNNWIDNQQIWKVVSGQKDANNDIYRPIWESIRDSNLQVIKWYDSASLVYRSWLLWYHQKQADEMDMEIDEDGHTTTYQENDDYGYEPMLLDT</sequence>
<reference evidence="2" key="1">
    <citation type="submission" date="2016-03" db="EMBL/GenBank/DDBJ databases">
        <authorList>
            <person name="Devillers Hugo."/>
        </authorList>
    </citation>
    <scope>NUCLEOTIDE SEQUENCE [LARGE SCALE GENOMIC DNA]</scope>
</reference>
<evidence type="ECO:0000313" key="2">
    <source>
        <dbReference type="Proteomes" id="UP000191144"/>
    </source>
</evidence>
<dbReference type="AlphaFoldDB" id="A0A1G4KF78"/>
<name>A0A1G4KF78_9SACH</name>
<dbReference type="Proteomes" id="UP000191144">
    <property type="component" value="Chromosome H"/>
</dbReference>
<dbReference type="OrthoDB" id="4070021at2759"/>
<gene>
    <name evidence="1" type="ORF">LAME_0H07866G</name>
</gene>